<proteinExistence type="predicted"/>
<evidence type="ECO:0000259" key="6">
    <source>
        <dbReference type="PROSITE" id="PS50011"/>
    </source>
</evidence>
<evidence type="ECO:0000313" key="8">
    <source>
        <dbReference type="EMBL" id="CAD9286850.1"/>
    </source>
</evidence>
<dbReference type="Gene3D" id="1.10.510.10">
    <property type="entry name" value="Transferase(Phosphotransferase) domain 1"/>
    <property type="match status" value="1"/>
</dbReference>
<dbReference type="PROSITE" id="PS50157">
    <property type="entry name" value="ZINC_FINGER_C2H2_2"/>
    <property type="match status" value="1"/>
</dbReference>
<dbReference type="EMBL" id="HBGL01001138">
    <property type="protein sequence ID" value="CAD9286850.1"/>
    <property type="molecule type" value="Transcribed_RNA"/>
</dbReference>
<dbReference type="InterPro" id="IPR000719">
    <property type="entry name" value="Prot_kinase_dom"/>
</dbReference>
<dbReference type="AlphaFoldDB" id="A0A7S1V3S9"/>
<dbReference type="GO" id="GO:0004714">
    <property type="term" value="F:transmembrane receptor protein tyrosine kinase activity"/>
    <property type="evidence" value="ECO:0007669"/>
    <property type="project" value="UniProtKB-EC"/>
</dbReference>
<comment type="subcellular location">
    <subcellularLocation>
        <location evidence="1">Membrane</location>
        <topology evidence="1">Single-pass membrane protein</topology>
    </subcellularLocation>
</comment>
<keyword evidence="3" id="KW-0862">Zinc</keyword>
<comment type="catalytic activity">
    <reaction evidence="2">
        <text>L-tyrosyl-[protein] + ATP = O-phospho-L-tyrosyl-[protein] + ADP + H(+)</text>
        <dbReference type="Rhea" id="RHEA:10596"/>
        <dbReference type="Rhea" id="RHEA-COMP:10136"/>
        <dbReference type="Rhea" id="RHEA-COMP:20101"/>
        <dbReference type="ChEBI" id="CHEBI:15378"/>
        <dbReference type="ChEBI" id="CHEBI:30616"/>
        <dbReference type="ChEBI" id="CHEBI:46858"/>
        <dbReference type="ChEBI" id="CHEBI:61978"/>
        <dbReference type="ChEBI" id="CHEBI:456216"/>
        <dbReference type="EC" id="2.7.10.1"/>
    </reaction>
</comment>
<dbReference type="PANTHER" id="PTHR24416:SF617">
    <property type="entry name" value="RET ONCOGENE, ISOFORM A"/>
    <property type="match status" value="1"/>
</dbReference>
<dbReference type="GO" id="GO:0005886">
    <property type="term" value="C:plasma membrane"/>
    <property type="evidence" value="ECO:0007669"/>
    <property type="project" value="TreeGrafter"/>
</dbReference>
<keyword evidence="3" id="KW-0863">Zinc-finger</keyword>
<evidence type="ECO:0000256" key="4">
    <source>
        <dbReference type="PROSITE-ProRule" id="PRU10141"/>
    </source>
</evidence>
<dbReference type="SMART" id="SM00219">
    <property type="entry name" value="TyrKc"/>
    <property type="match status" value="1"/>
</dbReference>
<evidence type="ECO:0000256" key="3">
    <source>
        <dbReference type="PROSITE-ProRule" id="PRU00042"/>
    </source>
</evidence>
<feature type="region of interest" description="Disordered" evidence="5">
    <location>
        <begin position="40"/>
        <end position="136"/>
    </location>
</feature>
<dbReference type="InterPro" id="IPR011009">
    <property type="entry name" value="Kinase-like_dom_sf"/>
</dbReference>
<dbReference type="GO" id="GO:0043235">
    <property type="term" value="C:receptor complex"/>
    <property type="evidence" value="ECO:0007669"/>
    <property type="project" value="TreeGrafter"/>
</dbReference>
<dbReference type="CDD" id="cd13999">
    <property type="entry name" value="STKc_MAP3K-like"/>
    <property type="match status" value="1"/>
</dbReference>
<gene>
    <name evidence="8" type="ORF">SSP0437_LOCUS881</name>
</gene>
<dbReference type="Pfam" id="PF07714">
    <property type="entry name" value="PK_Tyr_Ser-Thr"/>
    <property type="match status" value="1"/>
</dbReference>
<keyword evidence="4" id="KW-0067">ATP-binding</keyword>
<sequence length="403" mass="42691">MGCGGSKSSSGPQFRCTNPGCGQTFATHFDLQNHAASHVSIGAPVGPGPGPGAAVRASAVGPSPPPSGYRPGPPAGGPGGYNPYTSGPEGGGMPLASQPSVRGFGAPGPGPAIRSQPSLSSQMAPPPTPTASGVGAAHHQIDIVDIQLEGEVGRGAYGVVFEGRVRSERVAIKQLDVKGGPENPEYPSQLKEFQDEAEFMIKLPYHPNVVKLVGVTPPPNFWIVTEFLSKGSLYSLLHSNDACDNRLKLHIVRGTALGMGHLHKHNIIHRDLAARNILLSDEYDAKISDFGLSRFADPDAENKTKSDIGPIKWMAPEAIKNKVYSPKSDVWSMGVLTWEVATRSNPYPDMDLITVATSVCYKGLTPSTPPNAPAEIKQILAMCFKRNPAERATMNELAAVIRQ</sequence>
<protein>
    <recommendedName>
        <fullName evidence="9">Non-specific protein-tyrosine kinase</fullName>
    </recommendedName>
</protein>
<dbReference type="PRINTS" id="PR00109">
    <property type="entry name" value="TYRKINASE"/>
</dbReference>
<dbReference type="InterPro" id="IPR008266">
    <property type="entry name" value="Tyr_kinase_AS"/>
</dbReference>
<dbReference type="SMART" id="SM00355">
    <property type="entry name" value="ZnF_C2H2"/>
    <property type="match status" value="1"/>
</dbReference>
<evidence type="ECO:0008006" key="9">
    <source>
        <dbReference type="Google" id="ProtNLM"/>
    </source>
</evidence>
<dbReference type="InterPro" id="IPR001245">
    <property type="entry name" value="Ser-Thr/Tyr_kinase_cat_dom"/>
</dbReference>
<name>A0A7S1V3S9_9EUKA</name>
<evidence type="ECO:0000256" key="1">
    <source>
        <dbReference type="ARBA" id="ARBA00004167"/>
    </source>
</evidence>
<dbReference type="PROSITE" id="PS00028">
    <property type="entry name" value="ZINC_FINGER_C2H2_1"/>
    <property type="match status" value="1"/>
</dbReference>
<dbReference type="GO" id="GO:0008270">
    <property type="term" value="F:zinc ion binding"/>
    <property type="evidence" value="ECO:0007669"/>
    <property type="project" value="UniProtKB-KW"/>
</dbReference>
<evidence type="ECO:0000259" key="7">
    <source>
        <dbReference type="PROSITE" id="PS50157"/>
    </source>
</evidence>
<dbReference type="InterPro" id="IPR020635">
    <property type="entry name" value="Tyr_kinase_cat_dom"/>
</dbReference>
<reference evidence="8" key="1">
    <citation type="submission" date="2021-01" db="EMBL/GenBank/DDBJ databases">
        <authorList>
            <person name="Corre E."/>
            <person name="Pelletier E."/>
            <person name="Niang G."/>
            <person name="Scheremetjew M."/>
            <person name="Finn R."/>
            <person name="Kale V."/>
            <person name="Holt S."/>
            <person name="Cochrane G."/>
            <person name="Meng A."/>
            <person name="Brown T."/>
            <person name="Cohen L."/>
        </authorList>
    </citation>
    <scope>NUCLEOTIDE SEQUENCE</scope>
    <source>
        <strain evidence="8">ATCC 50979</strain>
    </source>
</reference>
<feature type="compositionally biased region" description="Pro residues" evidence="5">
    <location>
        <begin position="62"/>
        <end position="76"/>
    </location>
</feature>
<organism evidence="8">
    <name type="scientific">Sexangularia sp. CB-2014</name>
    <dbReference type="NCBI Taxonomy" id="1486929"/>
    <lineage>
        <taxon>Eukaryota</taxon>
        <taxon>Amoebozoa</taxon>
        <taxon>Tubulinea</taxon>
        <taxon>Elardia</taxon>
        <taxon>Arcellinida</taxon>
        <taxon>Arcellinida incertae sedis</taxon>
        <taxon>Sexangularia</taxon>
    </lineage>
</organism>
<dbReference type="PROSITE" id="PS00109">
    <property type="entry name" value="PROTEIN_KINASE_TYR"/>
    <property type="match status" value="1"/>
</dbReference>
<feature type="domain" description="Protein kinase" evidence="6">
    <location>
        <begin position="146"/>
        <end position="403"/>
    </location>
</feature>
<dbReference type="PANTHER" id="PTHR24416">
    <property type="entry name" value="TYROSINE-PROTEIN KINASE RECEPTOR"/>
    <property type="match status" value="1"/>
</dbReference>
<dbReference type="SUPFAM" id="SSF56112">
    <property type="entry name" value="Protein kinase-like (PK-like)"/>
    <property type="match status" value="1"/>
</dbReference>
<evidence type="ECO:0000256" key="2">
    <source>
        <dbReference type="ARBA" id="ARBA00051243"/>
    </source>
</evidence>
<feature type="binding site" evidence="4">
    <location>
        <position position="173"/>
    </location>
    <ligand>
        <name>ATP</name>
        <dbReference type="ChEBI" id="CHEBI:30616"/>
    </ligand>
</feature>
<accession>A0A7S1V3S9</accession>
<dbReference type="Gene3D" id="3.30.200.20">
    <property type="entry name" value="Phosphorylase Kinase, domain 1"/>
    <property type="match status" value="1"/>
</dbReference>
<dbReference type="PROSITE" id="PS00107">
    <property type="entry name" value="PROTEIN_KINASE_ATP"/>
    <property type="match status" value="1"/>
</dbReference>
<keyword evidence="4" id="KW-0547">Nucleotide-binding</keyword>
<evidence type="ECO:0000256" key="5">
    <source>
        <dbReference type="SAM" id="MobiDB-lite"/>
    </source>
</evidence>
<dbReference type="PROSITE" id="PS50011">
    <property type="entry name" value="PROTEIN_KINASE_DOM"/>
    <property type="match status" value="1"/>
</dbReference>
<dbReference type="InterPro" id="IPR017441">
    <property type="entry name" value="Protein_kinase_ATP_BS"/>
</dbReference>
<keyword evidence="3" id="KW-0479">Metal-binding</keyword>
<feature type="compositionally biased region" description="Low complexity" evidence="5">
    <location>
        <begin position="52"/>
        <end position="61"/>
    </location>
</feature>
<feature type="domain" description="C2H2-type" evidence="7">
    <location>
        <begin position="14"/>
        <end position="38"/>
    </location>
</feature>
<dbReference type="GO" id="GO:0005524">
    <property type="term" value="F:ATP binding"/>
    <property type="evidence" value="ECO:0007669"/>
    <property type="project" value="UniProtKB-UniRule"/>
</dbReference>
<dbReference type="InterPro" id="IPR013087">
    <property type="entry name" value="Znf_C2H2_type"/>
</dbReference>
<dbReference type="InterPro" id="IPR050122">
    <property type="entry name" value="RTK"/>
</dbReference>
<dbReference type="GO" id="GO:0007169">
    <property type="term" value="P:cell surface receptor protein tyrosine kinase signaling pathway"/>
    <property type="evidence" value="ECO:0007669"/>
    <property type="project" value="TreeGrafter"/>
</dbReference>